<evidence type="ECO:0000256" key="8">
    <source>
        <dbReference type="PROSITE-ProRule" id="PRU00023"/>
    </source>
</evidence>
<feature type="repeat" description="ANK" evidence="8">
    <location>
        <begin position="198"/>
        <end position="230"/>
    </location>
</feature>
<dbReference type="Pfam" id="PF12796">
    <property type="entry name" value="Ank_2"/>
    <property type="match status" value="2"/>
</dbReference>
<dbReference type="PROSITE" id="PS50088">
    <property type="entry name" value="ANK_REPEAT"/>
    <property type="match status" value="4"/>
</dbReference>
<keyword evidence="9" id="KW-1185">Reference proteome</keyword>
<protein>
    <submittedName>
        <fullName evidence="10">Protein fem-1 homolog C-like</fullName>
    </submittedName>
</protein>
<dbReference type="Proteomes" id="UP000694941">
    <property type="component" value="Unplaced"/>
</dbReference>
<evidence type="ECO:0000256" key="5">
    <source>
        <dbReference type="ARBA" id="ARBA00023028"/>
    </source>
</evidence>
<evidence type="ECO:0000256" key="3">
    <source>
        <dbReference type="ARBA" id="ARBA00022537"/>
    </source>
</evidence>
<dbReference type="InterPro" id="IPR036770">
    <property type="entry name" value="Ankyrin_rpt-contain_sf"/>
</dbReference>
<dbReference type="PANTHER" id="PTHR24173">
    <property type="entry name" value="ANKYRIN REPEAT CONTAINING"/>
    <property type="match status" value="1"/>
</dbReference>
<reference evidence="10" key="1">
    <citation type="submission" date="2025-08" db="UniProtKB">
        <authorList>
            <consortium name="RefSeq"/>
        </authorList>
    </citation>
    <scope>IDENTIFICATION</scope>
    <source>
        <tissue evidence="10">Muscle</tissue>
    </source>
</reference>
<dbReference type="Pfam" id="PF00023">
    <property type="entry name" value="Ank"/>
    <property type="match status" value="2"/>
</dbReference>
<feature type="repeat" description="ANK" evidence="8">
    <location>
        <begin position="134"/>
        <end position="166"/>
    </location>
</feature>
<evidence type="ECO:0000256" key="6">
    <source>
        <dbReference type="ARBA" id="ARBA00023043"/>
    </source>
</evidence>
<proteinExistence type="predicted"/>
<dbReference type="RefSeq" id="XP_013786210.1">
    <property type="nucleotide sequence ID" value="XM_013930756.2"/>
</dbReference>
<dbReference type="SUPFAM" id="SSF48403">
    <property type="entry name" value="Ankyrin repeat"/>
    <property type="match status" value="2"/>
</dbReference>
<sequence>MWYTPKSEQSNQLDVIFSDLYVECRRAAPGAQLSYNVRNILERLPRIERKLIVSRKKEGCAPLFLGCKKGNVEIVEYLIQVCDADVEQRGVYEVSDDHSVHVVTPLWCAAVAGKLSVVRCLVEHGANVNSLSDTGSTPVRSACFMTHFEIVKYLVENNADIQKPNYNGGTCLINSVQSVPLCKYLLKHGADVNAQDIQFKTALHYAIQEHRFETTTLLLAHGANPLIKSRYGDDALQTACLKGARQIFEYLIKHGGYSHERIADAYELMGTTFIDDHNDTQNALYYWRKGFEYRQYHRLPNPQPQSVVGKPSYMVEVQFQTLEDYENLVLDVDARRMQSLVICERILGLSHKDLIFRIMHRGAAYADSLKYQRCIDLWRYALELRIQKDSLLHPETCFASQALVQLLLDLYEKHEVGILREELQYWDVIQTVKLLFSQFDNTMKLLSIRPVFKRQQDGFDKILKIITHLFYILHVIPKTEEQDMEMKKVICGILRMNPCNSAGDSLLHLVVSKSNTFRSNSFFEEPHTTSLFPSPSVAHLLLECGANVEATNQNMSTPLHFASLRVNFNPQVIGVLLKHGAHLDHRNSNGNQPYRMLAGNSEATISPLQYINLKCLAARKIIEKRIPFVGRVPVTLESFIEIH</sequence>
<keyword evidence="7" id="KW-0472">Membrane</keyword>
<keyword evidence="2" id="KW-0268">Exocytosis</keyword>
<evidence type="ECO:0000313" key="9">
    <source>
        <dbReference type="Proteomes" id="UP000694941"/>
    </source>
</evidence>
<organism evidence="9 10">
    <name type="scientific">Limulus polyphemus</name>
    <name type="common">Atlantic horseshoe crab</name>
    <dbReference type="NCBI Taxonomy" id="6850"/>
    <lineage>
        <taxon>Eukaryota</taxon>
        <taxon>Metazoa</taxon>
        <taxon>Ecdysozoa</taxon>
        <taxon>Arthropoda</taxon>
        <taxon>Chelicerata</taxon>
        <taxon>Merostomata</taxon>
        <taxon>Xiphosura</taxon>
        <taxon>Limulidae</taxon>
        <taxon>Limulus</taxon>
    </lineage>
</organism>
<keyword evidence="5" id="KW-0528">Neurotoxin</keyword>
<keyword evidence="7" id="KW-1053">Target membrane</keyword>
<keyword evidence="5" id="KW-0800">Toxin</keyword>
<evidence type="ECO:0000256" key="2">
    <source>
        <dbReference type="ARBA" id="ARBA00022483"/>
    </source>
</evidence>
<dbReference type="PROSITE" id="PS50297">
    <property type="entry name" value="ANK_REP_REGION"/>
    <property type="match status" value="3"/>
</dbReference>
<evidence type="ECO:0000256" key="1">
    <source>
        <dbReference type="ARBA" id="ARBA00004175"/>
    </source>
</evidence>
<keyword evidence="4" id="KW-0677">Repeat</keyword>
<keyword evidence="6 8" id="KW-0040">ANK repeat</keyword>
<feature type="repeat" description="ANK" evidence="8">
    <location>
        <begin position="101"/>
        <end position="133"/>
    </location>
</feature>
<dbReference type="InterPro" id="IPR002110">
    <property type="entry name" value="Ankyrin_rpt"/>
</dbReference>
<keyword evidence="5" id="KW-0638">Presynaptic neurotoxin</keyword>
<evidence type="ECO:0000313" key="10">
    <source>
        <dbReference type="RefSeq" id="XP_013786210.1"/>
    </source>
</evidence>
<dbReference type="PANTHER" id="PTHR24173:SF82">
    <property type="entry name" value="FI19351P1"/>
    <property type="match status" value="1"/>
</dbReference>
<keyword evidence="3" id="KW-1052">Target cell membrane</keyword>
<evidence type="ECO:0000256" key="4">
    <source>
        <dbReference type="ARBA" id="ARBA00022737"/>
    </source>
</evidence>
<dbReference type="SMART" id="SM00248">
    <property type="entry name" value="ANK"/>
    <property type="match status" value="8"/>
</dbReference>
<dbReference type="GeneID" id="106470217"/>
<name>A0ABM1BPK6_LIMPO</name>
<gene>
    <name evidence="10" type="primary">LOC106470217</name>
</gene>
<evidence type="ECO:0000256" key="7">
    <source>
        <dbReference type="ARBA" id="ARBA00023298"/>
    </source>
</evidence>
<comment type="subcellular location">
    <subcellularLocation>
        <location evidence="1">Target cell membrane</location>
    </subcellularLocation>
</comment>
<dbReference type="Gene3D" id="1.25.40.20">
    <property type="entry name" value="Ankyrin repeat-containing domain"/>
    <property type="match status" value="3"/>
</dbReference>
<feature type="repeat" description="ANK" evidence="8">
    <location>
        <begin position="554"/>
        <end position="588"/>
    </location>
</feature>
<accession>A0ABM1BPK6</accession>